<feature type="transmembrane region" description="Helical" evidence="1">
    <location>
        <begin position="221"/>
        <end position="245"/>
    </location>
</feature>
<dbReference type="AlphaFoldDB" id="A0A1Q3EGA0"/>
<feature type="transmembrane region" description="Helical" evidence="1">
    <location>
        <begin position="177"/>
        <end position="201"/>
    </location>
</feature>
<feature type="transmembrane region" description="Helical" evidence="1">
    <location>
        <begin position="145"/>
        <end position="165"/>
    </location>
</feature>
<accession>A0A1Q3EGA0</accession>
<reference evidence="2 3" key="2">
    <citation type="submission" date="2017-02" db="EMBL/GenBank/DDBJ databases">
        <title>A genome survey and senescence transcriptome analysis in Lentinula edodes.</title>
        <authorList>
            <person name="Sakamoto Y."/>
            <person name="Nakade K."/>
            <person name="Sato S."/>
            <person name="Yoshida Y."/>
            <person name="Miyazaki K."/>
            <person name="Natsume S."/>
            <person name="Konno N."/>
        </authorList>
    </citation>
    <scope>NUCLEOTIDE SEQUENCE [LARGE SCALE GENOMIC DNA]</scope>
    <source>
        <strain evidence="2 3">NBRC 111202</strain>
    </source>
</reference>
<feature type="transmembrane region" description="Helical" evidence="1">
    <location>
        <begin position="20"/>
        <end position="42"/>
    </location>
</feature>
<reference evidence="2 3" key="1">
    <citation type="submission" date="2016-08" db="EMBL/GenBank/DDBJ databases">
        <authorList>
            <consortium name="Lentinula edodes genome sequencing consortium"/>
            <person name="Sakamoto Y."/>
            <person name="Nakade K."/>
            <person name="Sato S."/>
            <person name="Yoshida Y."/>
            <person name="Miyazaki K."/>
            <person name="Natsume S."/>
            <person name="Konno N."/>
        </authorList>
    </citation>
    <scope>NUCLEOTIDE SEQUENCE [LARGE SCALE GENOMIC DNA]</scope>
    <source>
        <strain evidence="2 3">NBRC 111202</strain>
    </source>
</reference>
<protein>
    <submittedName>
        <fullName evidence="2">Uncharacterized protein</fullName>
    </submittedName>
</protein>
<keyword evidence="1" id="KW-0472">Membrane</keyword>
<keyword evidence="1" id="KW-1133">Transmembrane helix</keyword>
<name>A0A1Q3EGA0_LENED</name>
<dbReference type="EMBL" id="BDGU01000309">
    <property type="protein sequence ID" value="GAW06238.1"/>
    <property type="molecule type" value="Genomic_DNA"/>
</dbReference>
<feature type="transmembrane region" description="Helical" evidence="1">
    <location>
        <begin position="54"/>
        <end position="73"/>
    </location>
</feature>
<feature type="transmembrane region" description="Helical" evidence="1">
    <location>
        <begin position="114"/>
        <end position="133"/>
    </location>
</feature>
<gene>
    <name evidence="2" type="ORF">LENED_008147</name>
</gene>
<sequence length="553" mass="62015">MTPDEQEAVFSVAQIVFFNTVNLIVTVTGYGAFVLGTIIAVVSLRRRTWGRSQTILLVCLLVIFTCFTWDVFYSGGFNVTDIRYTFVKTSPEGLVAQIEAADRKTLVWQYMPSWAATVNLLLSDCIVVWRAWILFQDEKFWKISLAVLMIANIGVNVADCIWGNIELSVEIASSTTLDWLSSIISLTVNIFATFLIAFKAWNHHRFMAAVSIRKRTRSESILLLLIESGAIYCGIQSVYAVFILLDVYTVVDIGFSQAMNVITAMSIVAAACYPIATKVTAWGPSFSRILEMPLLEGCSRSFLHNKQLPNLPVSTCHEFRQILAMVHHAIGFNDLPPELHHLVAEEITDTQTLLALTFVSQNIHIAYTPELFQSVDKVKGLITLATAQNERYPLRDTHPAAFVRHLDIWIPHEDLGGPEAHRKEVKLTRIVQEHMPRALHNISLYGGKATLRSLTIDLHIGTTSFAKLIGNIDEGKELFGSLQQLSIRCCFPVNDFRQSLAKLKMALGPSLRSIEFHRPLDDEADPRSFSKFLSQVGEHCERNGYTSGEYARS</sequence>
<keyword evidence="1" id="KW-0812">Transmembrane</keyword>
<feature type="transmembrane region" description="Helical" evidence="1">
    <location>
        <begin position="257"/>
        <end position="276"/>
    </location>
</feature>
<organism evidence="2 3">
    <name type="scientific">Lentinula edodes</name>
    <name type="common">Shiitake mushroom</name>
    <name type="synonym">Lentinus edodes</name>
    <dbReference type="NCBI Taxonomy" id="5353"/>
    <lineage>
        <taxon>Eukaryota</taxon>
        <taxon>Fungi</taxon>
        <taxon>Dikarya</taxon>
        <taxon>Basidiomycota</taxon>
        <taxon>Agaricomycotina</taxon>
        <taxon>Agaricomycetes</taxon>
        <taxon>Agaricomycetidae</taxon>
        <taxon>Agaricales</taxon>
        <taxon>Marasmiineae</taxon>
        <taxon>Omphalotaceae</taxon>
        <taxon>Lentinula</taxon>
    </lineage>
</organism>
<evidence type="ECO:0000313" key="3">
    <source>
        <dbReference type="Proteomes" id="UP000188533"/>
    </source>
</evidence>
<keyword evidence="3" id="KW-1185">Reference proteome</keyword>
<proteinExistence type="predicted"/>
<evidence type="ECO:0000313" key="2">
    <source>
        <dbReference type="EMBL" id="GAW06238.1"/>
    </source>
</evidence>
<dbReference type="Proteomes" id="UP000188533">
    <property type="component" value="Unassembled WGS sequence"/>
</dbReference>
<comment type="caution">
    <text evidence="2">The sequence shown here is derived from an EMBL/GenBank/DDBJ whole genome shotgun (WGS) entry which is preliminary data.</text>
</comment>
<evidence type="ECO:0000256" key="1">
    <source>
        <dbReference type="SAM" id="Phobius"/>
    </source>
</evidence>